<dbReference type="Pfam" id="PF09346">
    <property type="entry name" value="SMI1_KNR4"/>
    <property type="match status" value="1"/>
</dbReference>
<feature type="domain" description="Knr4/Smi1-like" evidence="1">
    <location>
        <begin position="30"/>
        <end position="151"/>
    </location>
</feature>
<name>A0ABV5GPY1_9FLAO</name>
<dbReference type="SMART" id="SM00860">
    <property type="entry name" value="SMI1_KNR4"/>
    <property type="match status" value="1"/>
</dbReference>
<proteinExistence type="predicted"/>
<protein>
    <submittedName>
        <fullName evidence="2">SMI1/KNR4 family protein</fullName>
    </submittedName>
</protein>
<evidence type="ECO:0000313" key="2">
    <source>
        <dbReference type="EMBL" id="MFB9097413.1"/>
    </source>
</evidence>
<evidence type="ECO:0000313" key="3">
    <source>
        <dbReference type="Proteomes" id="UP001589607"/>
    </source>
</evidence>
<keyword evidence="3" id="KW-1185">Reference proteome</keyword>
<dbReference type="Proteomes" id="UP001589607">
    <property type="component" value="Unassembled WGS sequence"/>
</dbReference>
<dbReference type="InterPro" id="IPR018958">
    <property type="entry name" value="Knr4/Smi1-like_dom"/>
</dbReference>
<comment type="caution">
    <text evidence="2">The sequence shown here is derived from an EMBL/GenBank/DDBJ whole genome shotgun (WGS) entry which is preliminary data.</text>
</comment>
<dbReference type="EMBL" id="JBHMEY010000044">
    <property type="protein sequence ID" value="MFB9097413.1"/>
    <property type="molecule type" value="Genomic_DNA"/>
</dbReference>
<dbReference type="SUPFAM" id="SSF160631">
    <property type="entry name" value="SMI1/KNR4-like"/>
    <property type="match status" value="1"/>
</dbReference>
<reference evidence="2 3" key="1">
    <citation type="submission" date="2024-09" db="EMBL/GenBank/DDBJ databases">
        <authorList>
            <person name="Sun Q."/>
            <person name="Mori K."/>
        </authorList>
    </citation>
    <scope>NUCLEOTIDE SEQUENCE [LARGE SCALE GENOMIC DNA]</scope>
    <source>
        <strain evidence="2 3">CECT 7955</strain>
    </source>
</reference>
<dbReference type="RefSeq" id="WP_236455929.1">
    <property type="nucleotide sequence ID" value="NZ_CBCSGE010000034.1"/>
</dbReference>
<dbReference type="InterPro" id="IPR037883">
    <property type="entry name" value="Knr4/Smi1-like_sf"/>
</dbReference>
<evidence type="ECO:0000259" key="1">
    <source>
        <dbReference type="SMART" id="SM00860"/>
    </source>
</evidence>
<dbReference type="Gene3D" id="3.40.1580.10">
    <property type="entry name" value="SMI1/KNR4-like"/>
    <property type="match status" value="1"/>
</dbReference>
<gene>
    <name evidence="2" type="ORF">ACFFVF_12870</name>
</gene>
<organism evidence="2 3">
    <name type="scientific">Flavobacterium jumunjinense</name>
    <dbReference type="NCBI Taxonomy" id="998845"/>
    <lineage>
        <taxon>Bacteria</taxon>
        <taxon>Pseudomonadati</taxon>
        <taxon>Bacteroidota</taxon>
        <taxon>Flavobacteriia</taxon>
        <taxon>Flavobacteriales</taxon>
        <taxon>Flavobacteriaceae</taxon>
        <taxon>Flavobacterium</taxon>
    </lineage>
</organism>
<sequence>MNNIYNEFFTTLKEYLVTLEIDKKHKGIEGCSSQEIESIEKRKGNLPIAYKEYLKSIGKKFLFEFMDAEDMAFDDLDYIEQFGGKVFKTNQFKMERPYMVISERRNEYITLIYLDKGNNPKTWIMSKYWDEEEKGKNLEIRTDSFTDLILVFFQQSLINFPFTFNWVTEEDQKDKDVVEKRYINWFRNLQSIEEKIKSNSSKNTLVKQLNDKFLDYYLPSKSTIIEELNKSNFGTTINNVKKTDNIAPQNSNKNKIIKWIKKLFN</sequence>
<accession>A0ABV5GPY1</accession>